<feature type="transmembrane region" description="Helical" evidence="11">
    <location>
        <begin position="27"/>
        <end position="49"/>
    </location>
</feature>
<dbReference type="GO" id="GO:0016020">
    <property type="term" value="C:membrane"/>
    <property type="evidence" value="ECO:0007669"/>
    <property type="project" value="UniProtKB-SubCell"/>
</dbReference>
<comment type="similarity">
    <text evidence="10">Belongs to the NhaD Na(+)/H(+) (TC 2.A.62) antiporter family.</text>
</comment>
<feature type="transmembrane region" description="Helical" evidence="11">
    <location>
        <begin position="402"/>
        <end position="427"/>
    </location>
</feature>
<dbReference type="GO" id="GO:0006814">
    <property type="term" value="P:sodium ion transport"/>
    <property type="evidence" value="ECO:0007669"/>
    <property type="project" value="UniProtKB-KW"/>
</dbReference>
<organism evidence="13 14">
    <name type="scientific">Ancylomarina subtilis</name>
    <dbReference type="NCBI Taxonomy" id="1639035"/>
    <lineage>
        <taxon>Bacteria</taxon>
        <taxon>Pseudomonadati</taxon>
        <taxon>Bacteroidota</taxon>
        <taxon>Bacteroidia</taxon>
        <taxon>Marinilabiliales</taxon>
        <taxon>Marinifilaceae</taxon>
        <taxon>Ancylomarina</taxon>
    </lineage>
</organism>
<evidence type="ECO:0000256" key="10">
    <source>
        <dbReference type="ARBA" id="ARBA00025753"/>
    </source>
</evidence>
<evidence type="ECO:0000256" key="7">
    <source>
        <dbReference type="ARBA" id="ARBA00023065"/>
    </source>
</evidence>
<evidence type="ECO:0000256" key="8">
    <source>
        <dbReference type="ARBA" id="ARBA00023136"/>
    </source>
</evidence>
<evidence type="ECO:0000256" key="11">
    <source>
        <dbReference type="SAM" id="Phobius"/>
    </source>
</evidence>
<dbReference type="RefSeq" id="WP_130307949.1">
    <property type="nucleotide sequence ID" value="NZ_SHKN01000002.1"/>
</dbReference>
<feature type="transmembrane region" description="Helical" evidence="11">
    <location>
        <begin position="205"/>
        <end position="229"/>
    </location>
</feature>
<feature type="transmembrane region" description="Helical" evidence="11">
    <location>
        <begin position="127"/>
        <end position="154"/>
    </location>
</feature>
<dbReference type="OrthoDB" id="9772058at2"/>
<dbReference type="NCBIfam" id="NF038006">
    <property type="entry name" value="NhaD_1"/>
    <property type="match status" value="1"/>
</dbReference>
<keyword evidence="8 11" id="KW-0472">Membrane</keyword>
<evidence type="ECO:0000256" key="4">
    <source>
        <dbReference type="ARBA" id="ARBA00022692"/>
    </source>
</evidence>
<feature type="transmembrane region" description="Helical" evidence="11">
    <location>
        <begin position="250"/>
        <end position="267"/>
    </location>
</feature>
<feature type="transmembrane region" description="Helical" evidence="11">
    <location>
        <begin position="273"/>
        <end position="293"/>
    </location>
</feature>
<keyword evidence="5 11" id="KW-1133">Transmembrane helix</keyword>
<evidence type="ECO:0000256" key="6">
    <source>
        <dbReference type="ARBA" id="ARBA00023053"/>
    </source>
</evidence>
<comment type="subcellular location">
    <subcellularLocation>
        <location evidence="1">Membrane</location>
        <topology evidence="1">Multi-pass membrane protein</topology>
    </subcellularLocation>
</comment>
<feature type="transmembrane region" description="Helical" evidence="11">
    <location>
        <begin position="89"/>
        <end position="107"/>
    </location>
</feature>
<evidence type="ECO:0000256" key="2">
    <source>
        <dbReference type="ARBA" id="ARBA00022448"/>
    </source>
</evidence>
<dbReference type="PANTHER" id="PTHR43269">
    <property type="entry name" value="SODIUM/PROTON ANTIPORTER 1-RELATED"/>
    <property type="match status" value="1"/>
</dbReference>
<accession>A0A4Q7VE70</accession>
<dbReference type="Pfam" id="PF03600">
    <property type="entry name" value="CitMHS"/>
    <property type="match status" value="1"/>
</dbReference>
<keyword evidence="9" id="KW-0739">Sodium transport</keyword>
<evidence type="ECO:0000313" key="14">
    <source>
        <dbReference type="Proteomes" id="UP000293562"/>
    </source>
</evidence>
<dbReference type="EMBL" id="SHKN01000002">
    <property type="protein sequence ID" value="RZT93392.1"/>
    <property type="molecule type" value="Genomic_DNA"/>
</dbReference>
<dbReference type="InterPro" id="IPR004680">
    <property type="entry name" value="Cit_transptr-like_dom"/>
</dbReference>
<evidence type="ECO:0000256" key="3">
    <source>
        <dbReference type="ARBA" id="ARBA00022449"/>
    </source>
</evidence>
<evidence type="ECO:0000256" key="9">
    <source>
        <dbReference type="ARBA" id="ARBA00023201"/>
    </source>
</evidence>
<feature type="transmembrane region" description="Helical" evidence="11">
    <location>
        <begin position="314"/>
        <end position="332"/>
    </location>
</feature>
<feature type="transmembrane region" description="Helical" evidence="11">
    <location>
        <begin position="352"/>
        <end position="381"/>
    </location>
</feature>
<keyword evidence="14" id="KW-1185">Reference proteome</keyword>
<protein>
    <submittedName>
        <fullName evidence="13">Sodium/proton antiporter (NhaD family)</fullName>
    </submittedName>
</protein>
<feature type="transmembrane region" description="Helical" evidence="11">
    <location>
        <begin position="439"/>
        <end position="461"/>
    </location>
</feature>
<dbReference type="GO" id="GO:0015297">
    <property type="term" value="F:antiporter activity"/>
    <property type="evidence" value="ECO:0007669"/>
    <property type="project" value="UniProtKB-KW"/>
</dbReference>
<sequence>MFTLMVVVFVLGYIAIALEHPLKIDKAASALLIGVITWVIYVVGGVDILTSGVSRAWNEYVSINPSMDNTHGMLNFITHHEVLHHLSEISAILFFLLGAMTIVEIVDQHQGFKIITDKIKTTNKIKLLWVLSILTFFMSATLDNLTTTIVLVALIRKLIDDQKDRWFFASMVVLAANAGGAWSPIGDVTTIMLWIGGQVSTINIVTRVFLPSLATMIVPLVIVSFYMKGEITRPQVSNNGNDNYITQKESLFILCLGVSALLFVPVFKTVTHLPPYLGMLFGLGVMWVVTEIMHRHKGHESKSRLNVTGVLKKVDVPTVLFFLGILSAVSSMQSAGHLDILASWLDKNIHNIYVINLIIGALSSVVDNVPLVAAAMGMYPIEGIQAVGYASNFVQDGLFWEFLAYCAGTGGSMLIIGSAAGVAAMGMEKIDFIWYLKKISLLALIGYLAGAGVYIIQAMILH</sequence>
<evidence type="ECO:0000256" key="1">
    <source>
        <dbReference type="ARBA" id="ARBA00004141"/>
    </source>
</evidence>
<keyword evidence="6" id="KW-0915">Sodium</keyword>
<dbReference type="Proteomes" id="UP000293562">
    <property type="component" value="Unassembled WGS sequence"/>
</dbReference>
<feature type="domain" description="Citrate transporter-like" evidence="12">
    <location>
        <begin position="13"/>
        <end position="387"/>
    </location>
</feature>
<dbReference type="AlphaFoldDB" id="A0A4Q7VE70"/>
<dbReference type="PANTHER" id="PTHR43269:SF2">
    <property type="entry name" value="SODIUM_PROTON ANTIPORTER 1-RELATED"/>
    <property type="match status" value="1"/>
</dbReference>
<reference evidence="13 14" key="1">
    <citation type="submission" date="2019-02" db="EMBL/GenBank/DDBJ databases">
        <title>Genomic Encyclopedia of Type Strains, Phase IV (KMG-IV): sequencing the most valuable type-strain genomes for metagenomic binning, comparative biology and taxonomic classification.</title>
        <authorList>
            <person name="Goeker M."/>
        </authorList>
    </citation>
    <scope>NUCLEOTIDE SEQUENCE [LARGE SCALE GENOMIC DNA]</scope>
    <source>
        <strain evidence="13 14">DSM 28825</strain>
    </source>
</reference>
<evidence type="ECO:0000259" key="12">
    <source>
        <dbReference type="Pfam" id="PF03600"/>
    </source>
</evidence>
<keyword evidence="2" id="KW-0813">Transport</keyword>
<evidence type="ECO:0000313" key="13">
    <source>
        <dbReference type="EMBL" id="RZT93392.1"/>
    </source>
</evidence>
<comment type="caution">
    <text evidence="13">The sequence shown here is derived from an EMBL/GenBank/DDBJ whole genome shotgun (WGS) entry which is preliminary data.</text>
</comment>
<keyword evidence="3" id="KW-0050">Antiport</keyword>
<keyword evidence="7" id="KW-0406">Ion transport</keyword>
<proteinExistence type="inferred from homology"/>
<gene>
    <name evidence="13" type="ORF">EV201_2553</name>
</gene>
<evidence type="ECO:0000256" key="5">
    <source>
        <dbReference type="ARBA" id="ARBA00022989"/>
    </source>
</evidence>
<keyword evidence="4 11" id="KW-0812">Transmembrane</keyword>
<name>A0A4Q7VE70_9BACT</name>
<dbReference type="InterPro" id="IPR045016">
    <property type="entry name" value="NhaD-like"/>
</dbReference>